<dbReference type="RefSeq" id="WP_345611605.1">
    <property type="nucleotide sequence ID" value="NZ_BAABJV010000003.1"/>
</dbReference>
<accession>A0ABP9A1A0</accession>
<feature type="transmembrane region" description="Helical" evidence="1">
    <location>
        <begin position="21"/>
        <end position="39"/>
    </location>
</feature>
<reference evidence="3" key="1">
    <citation type="journal article" date="2019" name="Int. J. Syst. Evol. Microbiol.">
        <title>The Global Catalogue of Microorganisms (GCM) 10K type strain sequencing project: providing services to taxonomists for standard genome sequencing and annotation.</title>
        <authorList>
            <consortium name="The Broad Institute Genomics Platform"/>
            <consortium name="The Broad Institute Genome Sequencing Center for Infectious Disease"/>
            <person name="Wu L."/>
            <person name="Ma J."/>
        </authorList>
    </citation>
    <scope>NUCLEOTIDE SEQUENCE [LARGE SCALE GENOMIC DNA]</scope>
    <source>
        <strain evidence="3">JCM 18324</strain>
    </source>
</reference>
<protein>
    <recommendedName>
        <fullName evidence="4">DUF1648 domain-containing protein</fullName>
    </recommendedName>
</protein>
<dbReference type="Proteomes" id="UP001501147">
    <property type="component" value="Unassembled WGS sequence"/>
</dbReference>
<proteinExistence type="predicted"/>
<name>A0ABP9A1A0_9ACTN</name>
<keyword evidence="1" id="KW-1133">Transmembrane helix</keyword>
<feature type="transmembrane region" description="Helical" evidence="1">
    <location>
        <begin position="59"/>
        <end position="83"/>
    </location>
</feature>
<sequence>MDTPARTGPAGRPATSARTGCVGLLLALAGSAVALLAWAPLARVNIHGGLESEHRDLSVLYLDLPLIALGGALVPLAVWLLALRVGRRPLLAAVAAAGALALGVWGLTSWWEPYQRPEFATVESGG</sequence>
<evidence type="ECO:0000256" key="1">
    <source>
        <dbReference type="SAM" id="Phobius"/>
    </source>
</evidence>
<feature type="transmembrane region" description="Helical" evidence="1">
    <location>
        <begin position="90"/>
        <end position="111"/>
    </location>
</feature>
<organism evidence="2 3">
    <name type="scientific">Streptomyces sanyensis</name>
    <dbReference type="NCBI Taxonomy" id="568869"/>
    <lineage>
        <taxon>Bacteria</taxon>
        <taxon>Bacillati</taxon>
        <taxon>Actinomycetota</taxon>
        <taxon>Actinomycetes</taxon>
        <taxon>Kitasatosporales</taxon>
        <taxon>Streptomycetaceae</taxon>
        <taxon>Streptomyces</taxon>
    </lineage>
</organism>
<comment type="caution">
    <text evidence="2">The sequence shown here is derived from an EMBL/GenBank/DDBJ whole genome shotgun (WGS) entry which is preliminary data.</text>
</comment>
<evidence type="ECO:0000313" key="3">
    <source>
        <dbReference type="Proteomes" id="UP001501147"/>
    </source>
</evidence>
<evidence type="ECO:0008006" key="4">
    <source>
        <dbReference type="Google" id="ProtNLM"/>
    </source>
</evidence>
<evidence type="ECO:0000313" key="2">
    <source>
        <dbReference type="EMBL" id="GAA4770596.1"/>
    </source>
</evidence>
<keyword evidence="1" id="KW-0812">Transmembrane</keyword>
<dbReference type="EMBL" id="BAABJV010000003">
    <property type="protein sequence ID" value="GAA4770596.1"/>
    <property type="molecule type" value="Genomic_DNA"/>
</dbReference>
<gene>
    <name evidence="2" type="ORF">GCM10023329_17070</name>
</gene>
<keyword evidence="1" id="KW-0472">Membrane</keyword>
<keyword evidence="3" id="KW-1185">Reference proteome</keyword>